<dbReference type="EMBL" id="JAZHXI010000004">
    <property type="protein sequence ID" value="KAL2071954.1"/>
    <property type="molecule type" value="Genomic_DNA"/>
</dbReference>
<proteinExistence type="predicted"/>
<sequence>MMNNAQRTSGRNSDRGRRCATHLAMMVVEKRQIRRFIDHLLPPIRATPSANRMPSSIPRTPAKYLIRMSRQLV</sequence>
<protein>
    <submittedName>
        <fullName evidence="1">Uncharacterized protein</fullName>
    </submittedName>
</protein>
<evidence type="ECO:0000313" key="1">
    <source>
        <dbReference type="EMBL" id="KAL2071954.1"/>
    </source>
</evidence>
<organism evidence="1 2">
    <name type="scientific">Oculimacula yallundae</name>
    <dbReference type="NCBI Taxonomy" id="86028"/>
    <lineage>
        <taxon>Eukaryota</taxon>
        <taxon>Fungi</taxon>
        <taxon>Dikarya</taxon>
        <taxon>Ascomycota</taxon>
        <taxon>Pezizomycotina</taxon>
        <taxon>Leotiomycetes</taxon>
        <taxon>Helotiales</taxon>
        <taxon>Ploettnerulaceae</taxon>
        <taxon>Oculimacula</taxon>
    </lineage>
</organism>
<gene>
    <name evidence="1" type="ORF">VTL71DRAFT_11297</name>
</gene>
<accession>A0ABR4CQ49</accession>
<evidence type="ECO:0000313" key="2">
    <source>
        <dbReference type="Proteomes" id="UP001595075"/>
    </source>
</evidence>
<dbReference type="Proteomes" id="UP001595075">
    <property type="component" value="Unassembled WGS sequence"/>
</dbReference>
<name>A0ABR4CQ49_9HELO</name>
<comment type="caution">
    <text evidence="1">The sequence shown here is derived from an EMBL/GenBank/DDBJ whole genome shotgun (WGS) entry which is preliminary data.</text>
</comment>
<reference evidence="1 2" key="1">
    <citation type="journal article" date="2024" name="Commun. Biol.">
        <title>Comparative genomic analysis of thermophilic fungi reveals convergent evolutionary adaptations and gene losses.</title>
        <authorList>
            <person name="Steindorff A.S."/>
            <person name="Aguilar-Pontes M.V."/>
            <person name="Robinson A.J."/>
            <person name="Andreopoulos B."/>
            <person name="LaButti K."/>
            <person name="Kuo A."/>
            <person name="Mondo S."/>
            <person name="Riley R."/>
            <person name="Otillar R."/>
            <person name="Haridas S."/>
            <person name="Lipzen A."/>
            <person name="Grimwood J."/>
            <person name="Schmutz J."/>
            <person name="Clum A."/>
            <person name="Reid I.D."/>
            <person name="Moisan M.C."/>
            <person name="Butler G."/>
            <person name="Nguyen T.T.M."/>
            <person name="Dewar K."/>
            <person name="Conant G."/>
            <person name="Drula E."/>
            <person name="Henrissat B."/>
            <person name="Hansel C."/>
            <person name="Singer S."/>
            <person name="Hutchinson M.I."/>
            <person name="de Vries R.P."/>
            <person name="Natvig D.O."/>
            <person name="Powell A.J."/>
            <person name="Tsang A."/>
            <person name="Grigoriev I.V."/>
        </authorList>
    </citation>
    <scope>NUCLEOTIDE SEQUENCE [LARGE SCALE GENOMIC DNA]</scope>
    <source>
        <strain evidence="1 2">CBS 494.80</strain>
    </source>
</reference>
<keyword evidence="2" id="KW-1185">Reference proteome</keyword>